<dbReference type="Proteomes" id="UP000034098">
    <property type="component" value="Unassembled WGS sequence"/>
</dbReference>
<keyword evidence="2" id="KW-0472">Membrane</keyword>
<evidence type="ECO:0000256" key="1">
    <source>
        <dbReference type="SAM" id="MobiDB-lite"/>
    </source>
</evidence>
<reference evidence="3 4" key="1">
    <citation type="submission" date="2015-02" db="EMBL/GenBank/DDBJ databases">
        <title>Draft genome sequences of ten Microbacterium spp. with emphasis on heavy metal contaminated environments.</title>
        <authorList>
            <person name="Corretto E."/>
        </authorList>
    </citation>
    <scope>NUCLEOTIDE SEQUENCE [LARGE SCALE GENOMIC DNA]</scope>
    <source>
        <strain evidence="3 4">DSM 8608</strain>
    </source>
</reference>
<protein>
    <submittedName>
        <fullName evidence="3">Uncharacterized protein</fullName>
    </submittedName>
</protein>
<dbReference type="RefSeq" id="WP_157005280.1">
    <property type="nucleotide sequence ID" value="NZ_JYJA01000020.1"/>
</dbReference>
<evidence type="ECO:0000313" key="3">
    <source>
        <dbReference type="EMBL" id="KJL45169.1"/>
    </source>
</evidence>
<dbReference type="Pfam" id="PF19779">
    <property type="entry name" value="DUF6264"/>
    <property type="match status" value="1"/>
</dbReference>
<dbReference type="PATRIC" id="fig|69370.6.peg.374"/>
<evidence type="ECO:0000256" key="2">
    <source>
        <dbReference type="SAM" id="Phobius"/>
    </source>
</evidence>
<feature type="transmembrane region" description="Helical" evidence="2">
    <location>
        <begin position="121"/>
        <end position="145"/>
    </location>
</feature>
<proteinExistence type="predicted"/>
<comment type="caution">
    <text evidence="3">The sequence shown here is derived from an EMBL/GenBank/DDBJ whole genome shotgun (WGS) entry which is preliminary data.</text>
</comment>
<keyword evidence="2" id="KW-1133">Transmembrane helix</keyword>
<accession>A0A0M2HJZ9</accession>
<feature type="transmembrane region" description="Helical" evidence="2">
    <location>
        <begin position="46"/>
        <end position="71"/>
    </location>
</feature>
<dbReference type="EMBL" id="JYJA01000020">
    <property type="protein sequence ID" value="KJL45169.1"/>
    <property type="molecule type" value="Genomic_DNA"/>
</dbReference>
<dbReference type="InterPro" id="IPR046231">
    <property type="entry name" value="DUF6264"/>
</dbReference>
<name>A0A0M2HJZ9_MICTR</name>
<dbReference type="AlphaFoldDB" id="A0A0M2HJZ9"/>
<keyword evidence="4" id="KW-1185">Reference proteome</keyword>
<feature type="transmembrane region" description="Helical" evidence="2">
    <location>
        <begin position="91"/>
        <end position="114"/>
    </location>
</feature>
<keyword evidence="2" id="KW-0812">Transmembrane</keyword>
<evidence type="ECO:0000313" key="4">
    <source>
        <dbReference type="Proteomes" id="UP000034098"/>
    </source>
</evidence>
<dbReference type="OrthoDB" id="5080865at2"/>
<gene>
    <name evidence="3" type="ORF">RS82_00356</name>
</gene>
<feature type="region of interest" description="Disordered" evidence="1">
    <location>
        <begin position="1"/>
        <end position="20"/>
    </location>
</feature>
<sequence length="150" mass="15483">MTTPESEQPAPAWTAAAPPPYPGGHAYTPSAEGAAPTKPPVKVLDLVITIVLLVADAVLATLASFMGIFLVMASDSCGARDCNVDLITLGWLMGMILPWVMLVATVVVAIVLMVKRRLAFWVPLAGAALIVLSLVAAFMVASAAVPGSTL</sequence>
<organism evidence="3 4">
    <name type="scientific">Microbacterium trichothecenolyticum</name>
    <name type="common">Aureobacterium trichothecenolyticum</name>
    <dbReference type="NCBI Taxonomy" id="69370"/>
    <lineage>
        <taxon>Bacteria</taxon>
        <taxon>Bacillati</taxon>
        <taxon>Actinomycetota</taxon>
        <taxon>Actinomycetes</taxon>
        <taxon>Micrococcales</taxon>
        <taxon>Microbacteriaceae</taxon>
        <taxon>Microbacterium</taxon>
    </lineage>
</organism>